<evidence type="ECO:0000313" key="1">
    <source>
        <dbReference type="WBParaSite" id="SSTP_0000064500.1"/>
    </source>
</evidence>
<name>A0A0K0DTT2_STRER</name>
<sequence>MNQLSNVAKSEGRHAKLFGLKSLKCYMNPNDIEPSVAQMELFFNNTMRKIRNQCKDPLDIEKDREKWKDIFEELIEFFFLTAIVNNRGRTLFF</sequence>
<reference evidence="1" key="1">
    <citation type="submission" date="2015-08" db="UniProtKB">
        <authorList>
            <consortium name="WormBaseParasite"/>
        </authorList>
    </citation>
    <scope>IDENTIFICATION</scope>
</reference>
<dbReference type="WBParaSite" id="SSTP_0000064500.1">
    <property type="protein sequence ID" value="SSTP_0000064500.1"/>
    <property type="gene ID" value="SSTP_0000064500"/>
</dbReference>
<accession>A0A0K0DTT2</accession>
<proteinExistence type="predicted"/>
<organism evidence="1">
    <name type="scientific">Strongyloides stercoralis</name>
    <name type="common">Threadworm</name>
    <dbReference type="NCBI Taxonomy" id="6248"/>
    <lineage>
        <taxon>Eukaryota</taxon>
        <taxon>Metazoa</taxon>
        <taxon>Ecdysozoa</taxon>
        <taxon>Nematoda</taxon>
        <taxon>Chromadorea</taxon>
        <taxon>Rhabditida</taxon>
        <taxon>Tylenchina</taxon>
        <taxon>Panagrolaimomorpha</taxon>
        <taxon>Strongyloidoidea</taxon>
        <taxon>Strongyloididae</taxon>
        <taxon>Strongyloides</taxon>
    </lineage>
</organism>
<dbReference type="AlphaFoldDB" id="A0A0K0DTT2"/>
<protein>
    <submittedName>
        <fullName evidence="1">GLOBIN domain-containing protein</fullName>
    </submittedName>
</protein>